<dbReference type="Gene3D" id="3.10.580.10">
    <property type="entry name" value="CBS-domain"/>
    <property type="match status" value="1"/>
</dbReference>
<reference evidence="3 4" key="1">
    <citation type="submission" date="2020-08" db="EMBL/GenBank/DDBJ databases">
        <title>Genomic Encyclopedia of Type Strains, Phase IV (KMG-V): Genome sequencing to study the core and pangenomes of soil and plant-associated prokaryotes.</title>
        <authorList>
            <person name="Whitman W."/>
        </authorList>
    </citation>
    <scope>NUCLEOTIDE SEQUENCE [LARGE SCALE GENOMIC DNA]</scope>
    <source>
        <strain evidence="3 4">M8UP14</strain>
    </source>
</reference>
<dbReference type="CDD" id="cd04606">
    <property type="entry name" value="CBS_pair_Mg_transporter"/>
    <property type="match status" value="1"/>
</dbReference>
<keyword evidence="4" id="KW-1185">Reference proteome</keyword>
<dbReference type="SUPFAM" id="SSF158791">
    <property type="entry name" value="MgtE N-terminal domain-like"/>
    <property type="match status" value="1"/>
</dbReference>
<dbReference type="Gene3D" id="1.25.60.10">
    <property type="entry name" value="MgtE N-terminal domain-like"/>
    <property type="match status" value="1"/>
</dbReference>
<keyword evidence="1" id="KW-0129">CBS domain</keyword>
<dbReference type="GO" id="GO:0015095">
    <property type="term" value="F:magnesium ion transmembrane transporter activity"/>
    <property type="evidence" value="ECO:0007669"/>
    <property type="project" value="InterPro"/>
</dbReference>
<evidence type="ECO:0000313" key="4">
    <source>
        <dbReference type="Proteomes" id="UP000540989"/>
    </source>
</evidence>
<dbReference type="SMART" id="SM00116">
    <property type="entry name" value="CBS"/>
    <property type="match status" value="1"/>
</dbReference>
<comment type="caution">
    <text evidence="3">The sequence shown here is derived from an EMBL/GenBank/DDBJ whole genome shotgun (WGS) entry which is preliminary data.</text>
</comment>
<feature type="domain" description="CBS" evidence="2">
    <location>
        <begin position="370"/>
        <end position="424"/>
    </location>
</feature>
<evidence type="ECO:0000259" key="2">
    <source>
        <dbReference type="PROSITE" id="PS51371"/>
    </source>
</evidence>
<gene>
    <name evidence="3" type="ORF">HDF16_000059</name>
</gene>
<dbReference type="PROSITE" id="PS51371">
    <property type="entry name" value="CBS"/>
    <property type="match status" value="1"/>
</dbReference>
<accession>A0A7W7Z8R8</accession>
<dbReference type="GO" id="GO:0016020">
    <property type="term" value="C:membrane"/>
    <property type="evidence" value="ECO:0007669"/>
    <property type="project" value="InterPro"/>
</dbReference>
<dbReference type="InterPro" id="IPR000644">
    <property type="entry name" value="CBS_dom"/>
</dbReference>
<dbReference type="Pfam" id="PF03448">
    <property type="entry name" value="MgtE_N"/>
    <property type="match status" value="1"/>
</dbReference>
<dbReference type="AlphaFoldDB" id="A0A7W7Z8R8"/>
<dbReference type="InterPro" id="IPR006668">
    <property type="entry name" value="Mg_transptr_MgtE_intracell_dom"/>
</dbReference>
<organism evidence="3 4">
    <name type="scientific">Granulicella aggregans</name>
    <dbReference type="NCBI Taxonomy" id="474949"/>
    <lineage>
        <taxon>Bacteria</taxon>
        <taxon>Pseudomonadati</taxon>
        <taxon>Acidobacteriota</taxon>
        <taxon>Terriglobia</taxon>
        <taxon>Terriglobales</taxon>
        <taxon>Acidobacteriaceae</taxon>
        <taxon>Granulicella</taxon>
    </lineage>
</organism>
<dbReference type="InterPro" id="IPR046342">
    <property type="entry name" value="CBS_dom_sf"/>
</dbReference>
<evidence type="ECO:0000256" key="1">
    <source>
        <dbReference type="PROSITE-ProRule" id="PRU00703"/>
    </source>
</evidence>
<dbReference type="PANTHER" id="PTHR43773:SF1">
    <property type="entry name" value="MAGNESIUM TRANSPORTER MGTE"/>
    <property type="match status" value="1"/>
</dbReference>
<dbReference type="PANTHER" id="PTHR43773">
    <property type="entry name" value="MAGNESIUM TRANSPORTER MGTE"/>
    <property type="match status" value="1"/>
</dbReference>
<dbReference type="SUPFAM" id="SSF54631">
    <property type="entry name" value="CBS-domain pair"/>
    <property type="match status" value="1"/>
</dbReference>
<dbReference type="InterPro" id="IPR038076">
    <property type="entry name" value="MgtE_N_sf"/>
</dbReference>
<proteinExistence type="predicted"/>
<dbReference type="Pfam" id="PF00571">
    <property type="entry name" value="CBS"/>
    <property type="match status" value="1"/>
</dbReference>
<dbReference type="Proteomes" id="UP000540989">
    <property type="component" value="Unassembled WGS sequence"/>
</dbReference>
<name>A0A7W7Z8R8_9BACT</name>
<dbReference type="EMBL" id="JACHIP010000001">
    <property type="protein sequence ID" value="MBB5055390.1"/>
    <property type="molecule type" value="Genomic_DNA"/>
</dbReference>
<dbReference type="InterPro" id="IPR006669">
    <property type="entry name" value="MgtE_transporter"/>
</dbReference>
<sequence>MTMNANIRTSVATLMGAAVMDARGTTMGRVSEFAVSPMEDSGHVRGVLVRLQGSGRKTKPSLLPISEIHLTETGEMQLKGDAASLLVPGDDEFLLLERDLLDQQIIDVHGHKVVRVNDVDLVWEPEKDGSGGIKLRIAEVEVGVRGAIRRLLKGLPASAVDGLACRVKSSVIPWEFVDLIDRDPGRRVKLKIEQERLSRMHPADIAEILEELAPAERQALFNSLDEEVAAEALEEVEPKMQKLLIADLDSESVAGIVEEMDPGAAADLLSELTEERSDAILEEMDPEERQEVEDLLEFSADSAAGRMTTDYVALGPGATVANAIAALQEYEGDVETLTDIYLLGEDEKLHGIVPLVKLVLTGGDVELATLTTGHLVTAHVDERAKKVAELFDKYNLRSLPVVDKEKKMVGVILAEHVIAQLRER</sequence>
<dbReference type="SMART" id="SM00924">
    <property type="entry name" value="MgtE_N"/>
    <property type="match status" value="1"/>
</dbReference>
<evidence type="ECO:0000313" key="3">
    <source>
        <dbReference type="EMBL" id="MBB5055390.1"/>
    </source>
</evidence>
<dbReference type="RefSeq" id="WP_184213045.1">
    <property type="nucleotide sequence ID" value="NZ_JACHIP010000001.1"/>
</dbReference>
<protein>
    <submittedName>
        <fullName evidence="3">CBS domain-containing protein/sporulation protein YlmC with PRC-barrel domain</fullName>
    </submittedName>
</protein>